<organism evidence="1 2">
    <name type="scientific">Melastoma candidum</name>
    <dbReference type="NCBI Taxonomy" id="119954"/>
    <lineage>
        <taxon>Eukaryota</taxon>
        <taxon>Viridiplantae</taxon>
        <taxon>Streptophyta</taxon>
        <taxon>Embryophyta</taxon>
        <taxon>Tracheophyta</taxon>
        <taxon>Spermatophyta</taxon>
        <taxon>Magnoliopsida</taxon>
        <taxon>eudicotyledons</taxon>
        <taxon>Gunneridae</taxon>
        <taxon>Pentapetalae</taxon>
        <taxon>rosids</taxon>
        <taxon>malvids</taxon>
        <taxon>Myrtales</taxon>
        <taxon>Melastomataceae</taxon>
        <taxon>Melastomatoideae</taxon>
        <taxon>Melastomateae</taxon>
        <taxon>Melastoma</taxon>
    </lineage>
</organism>
<proteinExistence type="predicted"/>
<protein>
    <submittedName>
        <fullName evidence="1">Uncharacterized protein</fullName>
    </submittedName>
</protein>
<dbReference type="Proteomes" id="UP001057402">
    <property type="component" value="Chromosome 6"/>
</dbReference>
<gene>
    <name evidence="1" type="ORF">MLD38_021788</name>
</gene>
<accession>A0ACB9QGD5</accession>
<evidence type="ECO:0000313" key="1">
    <source>
        <dbReference type="EMBL" id="KAI4365837.1"/>
    </source>
</evidence>
<reference evidence="2" key="1">
    <citation type="journal article" date="2023" name="Front. Plant Sci.">
        <title>Chromosomal-level genome assembly of Melastoma candidum provides insights into trichome evolution.</title>
        <authorList>
            <person name="Zhong Y."/>
            <person name="Wu W."/>
            <person name="Sun C."/>
            <person name="Zou P."/>
            <person name="Liu Y."/>
            <person name="Dai S."/>
            <person name="Zhou R."/>
        </authorList>
    </citation>
    <scope>NUCLEOTIDE SEQUENCE [LARGE SCALE GENOMIC DNA]</scope>
</reference>
<dbReference type="EMBL" id="CM042885">
    <property type="protein sequence ID" value="KAI4365837.1"/>
    <property type="molecule type" value="Genomic_DNA"/>
</dbReference>
<name>A0ACB9QGD5_9MYRT</name>
<keyword evidence="2" id="KW-1185">Reference proteome</keyword>
<evidence type="ECO:0000313" key="2">
    <source>
        <dbReference type="Proteomes" id="UP001057402"/>
    </source>
</evidence>
<sequence length="508" mass="54220">MKQISSHLFFFLSLVSSTLLLFAHPSSSSRTTFIPSTTTTTHVTLNVSHSLLNTFKVVSFQPSSEPQLLQDEEGVGRGFDKGWATSSLSISIQPRHTLYPAPRHENYASLLSARLARDASRVRSISLRLAMKLSNTTHSLLYPSSSSEVASTDSLSSPVVSGVSQGSGEYFSRLSIGNPPRPYFMVLDSGSDVTWLQCQPCSDCYSQTDPIYDPSSSSSYSSLSCNAPQCGSLEVSACRSGSCLYQVSYGDGSFTVGDFVKESLTFDGSRKVDGVAIGCGHDNEGLFTGSAGLLGLGGGSLSLPAQLNSRSFSYCLVNRDSSDSSTLDFESKPVGANSVFAPLLKSSKVDTFYYVGLQGMNVGGSEVSIPPSLFQLDDSGNGGVIVDSGTAITRLQTQAYQSLRDAFASLTGNLKRATSSISLFDTCYDFSSLSTVRVPTVSFRFEGGREWALPAENYLIPVDSQGTFCFAFAPTSSSPSIIGNVQQQGTRVTYDLSNSRVGFTPGQC</sequence>
<comment type="caution">
    <text evidence="1">The sequence shown here is derived from an EMBL/GenBank/DDBJ whole genome shotgun (WGS) entry which is preliminary data.</text>
</comment>